<dbReference type="EMBL" id="OV696692">
    <property type="protein sequence ID" value="CAH1269548.1"/>
    <property type="molecule type" value="Genomic_DNA"/>
</dbReference>
<feature type="domain" description="Maestro-like HEAT-repeats" evidence="4">
    <location>
        <begin position="960"/>
        <end position="1191"/>
    </location>
</feature>
<evidence type="ECO:0000259" key="6">
    <source>
        <dbReference type="Pfam" id="PF23221"/>
    </source>
</evidence>
<dbReference type="Pfam" id="PF23221">
    <property type="entry name" value="HEAT_MROH2B_1st"/>
    <property type="match status" value="1"/>
</dbReference>
<sequence>MIMPVAGEPEVRATGGQVDVITMALIDAAYDKNENVRDLIGTSLYDLGRKQPVMVLSSLHSYLIRHAKLAQGHRVVLLSTIERIVKDTIDDMPQTLARDLIDLSLDEMTRSKDIVPDWQTAASNVLVAMGTRFCNEVMEGLHQKFQPGVMPHFFVVQTLGSLASANVYAMVPFLTAVLGTMLPMLGMAKHDNMKWVFAHAIAKFSEAILDYVANIDKAPDPTVKREMFSGEIYSAYETFFKVWLQSKEPKLRLAVVEAVGHMSHILTRDKLEEQLTQLVQGILGLYKKQPEPFYVTQSLCMILDAATEEESTILEPQLDMLLNSLHPGVCAQPDFNNAMSVKNHNELLRCFTVIARSFSDRTIGFLMQKLESGGLVNSEKNRIGTLEIIKHLINSAGPYMEDKKPLVVSGLQAILTENNNKVKRMFSQVIIAMAHHEYLELEGGTLMVEFIVRQCTLPNSPPGKRSPDPDFVTNEMLRSMCENVLQLVTTTIECMERVLWPYILELLGPPQYTPAFGSIARCAAHLANKKREANDEDYMLDYEVSVKPGFNKVNIPKPPAMIARLVVMAGQPHAGGGRGQHILLLMKGLSPNLNPDLVDLWDAVVPKLIQFLEDCDEDEEKWSQKTWEDLMLKMLSKSMEVVNDDDWVVEFGTEMGKQIPLYSSHPEEKNFLYKCLGVIMRSCSNKQFVQQHLDLLFSTVKHTSQVEREGCAIGVGYCASSHLDTVIAKLEDVAKKDMVRKSTGFMGLLKDKSEIDVERVKSTVMLCHGYLTFYAPITLVTSRIESSILRSMNPHFSNVKDPSVKQNLIRAVELIGKALHPSHLNAVFEFSRRGELITHMQEYIKVESMSALHSETRALAMNACSTLVQLDPKMNEADTFDLIKVTTDSVYGLPAHGGVGGKGKEDSGGEGDKGPQAMMQEAQDCLNSLLKEVLKKSVTPDGLQEVFKHLEPWMVSTQDHERERVMHTALEIFNCYLEHLEFGPLSPTVFSNHGTLLARLTPRCTDPSLTVRQVAIDCVQVVLKIGLRYEGQPVDHKDQMVEALTTLKERVVKDDPQVLFSVVSDLAKVLVKKVPTDQLLPFLDRLLQGLIDVHPHASSGACVVLNSMVKTRGSSLHQQVRDVIDALHVKLGEITVEQTKKGTLRTVRTMATHHLVGVANALLNKPLPFDENLVECWKILAAETQLTTNLMDHLLEIMARHVPYEEKAVKDRKQRPPRTATALPMAASCALAEILQVPETEEVVISNYHRLFSAVMVRVGATTGVKPPPKDQASSDQKPAPKPKKKDAGAVPQKKELDPCDQAIETLQGFLTRSKSEGILELMEEEGGWELLKDADKFQDGIMLLARGLATTNVQHVAQVVACLNSFLSSLLEPQRVVVVAFFAELINQKCVNDLMLVELLVNSMLGRLVDESHIVRMLCIRGLGNIASVGDGQVHKYSTTVLSAMMAGMDDKEDPDDHITLEAMGGLSKILAEVDEGNVRAILINITLRIRPCFEKEKSSVRAEAFKLFGNLSRFGDGPSKAPFLEQIHTNFISLLLHLNDEDDEVKRGCKSALRQLGPLIGSDVINDMFQKHLLEEANLHYGEFMNNLAKALLQKNSRRDDDDPSITDFSDKINFYVMGCVSFFKSTWETVKGNAAMFIGFLLGNLSQDKHMAISKEHVCGALIQLLKDPSPHVRVRAAEAMSLLHEY</sequence>
<feature type="domain" description="MROH2B-like HEAT-repeats" evidence="5">
    <location>
        <begin position="266"/>
        <end position="935"/>
    </location>
</feature>
<dbReference type="OrthoDB" id="1884734at2759"/>
<protein>
    <submittedName>
        <fullName evidence="8">MROH1 protein</fullName>
    </submittedName>
</protein>
<keyword evidence="9" id="KW-1185">Reference proteome</keyword>
<dbReference type="PROSITE" id="PS50077">
    <property type="entry name" value="HEAT_REPEAT"/>
    <property type="match status" value="1"/>
</dbReference>
<evidence type="ECO:0000259" key="7">
    <source>
        <dbReference type="Pfam" id="PF23227"/>
    </source>
</evidence>
<feature type="domain" description="MROH2B-like N-terminal HEAT-repeats" evidence="6">
    <location>
        <begin position="44"/>
        <end position="263"/>
    </location>
</feature>
<feature type="region of interest" description="Disordered" evidence="3">
    <location>
        <begin position="896"/>
        <end position="916"/>
    </location>
</feature>
<dbReference type="GO" id="GO:0005737">
    <property type="term" value="C:cytoplasm"/>
    <property type="evidence" value="ECO:0007669"/>
    <property type="project" value="TreeGrafter"/>
</dbReference>
<dbReference type="PANTHER" id="PTHR23120">
    <property type="entry name" value="MAESTRO-RELATED HEAT DOMAIN-CONTAINING"/>
    <property type="match status" value="1"/>
</dbReference>
<dbReference type="InterPro" id="IPR055408">
    <property type="entry name" value="HEAT_MROH2B-like"/>
</dbReference>
<dbReference type="SUPFAM" id="SSF48371">
    <property type="entry name" value="ARM repeat"/>
    <property type="match status" value="3"/>
</dbReference>
<keyword evidence="1" id="KW-0677">Repeat</keyword>
<dbReference type="InterPro" id="IPR055406">
    <property type="entry name" value="HEAT_Maestro"/>
</dbReference>
<dbReference type="Gene3D" id="1.25.10.10">
    <property type="entry name" value="Leucine-rich Repeat Variant"/>
    <property type="match status" value="3"/>
</dbReference>
<dbReference type="PANTHER" id="PTHR23120:SF0">
    <property type="entry name" value="MAESTRO HEAT-LIKE REPEAT FAMILY MEMBER 1"/>
    <property type="match status" value="1"/>
</dbReference>
<evidence type="ECO:0000256" key="2">
    <source>
        <dbReference type="PROSITE-ProRule" id="PRU00103"/>
    </source>
</evidence>
<dbReference type="InterPro" id="IPR048465">
    <property type="entry name" value="Maestro-like_HEAT"/>
</dbReference>
<feature type="compositionally biased region" description="Basic and acidic residues" evidence="3">
    <location>
        <begin position="902"/>
        <end position="913"/>
    </location>
</feature>
<feature type="domain" description="Maestro/Maestro-like HEAT-repeats" evidence="7">
    <location>
        <begin position="1401"/>
        <end position="1688"/>
    </location>
</feature>
<organism evidence="8 9">
    <name type="scientific">Branchiostoma lanceolatum</name>
    <name type="common">Common lancelet</name>
    <name type="synonym">Amphioxus lanceolatum</name>
    <dbReference type="NCBI Taxonomy" id="7740"/>
    <lineage>
        <taxon>Eukaryota</taxon>
        <taxon>Metazoa</taxon>
        <taxon>Chordata</taxon>
        <taxon>Cephalochordata</taxon>
        <taxon>Leptocardii</taxon>
        <taxon>Amphioxiformes</taxon>
        <taxon>Branchiostomatidae</taxon>
        <taxon>Branchiostoma</taxon>
    </lineage>
</organism>
<feature type="region of interest" description="Disordered" evidence="3">
    <location>
        <begin position="1263"/>
        <end position="1295"/>
    </location>
</feature>
<dbReference type="InterPro" id="IPR021133">
    <property type="entry name" value="HEAT_type_2"/>
</dbReference>
<accession>A0A8K0A6J4</accession>
<proteinExistence type="predicted"/>
<evidence type="ECO:0000313" key="9">
    <source>
        <dbReference type="Proteomes" id="UP000838412"/>
    </source>
</evidence>
<name>A0A8K0A6J4_BRALA</name>
<dbReference type="Pfam" id="PF23210">
    <property type="entry name" value="HEAT_Maestro_2"/>
    <property type="match status" value="1"/>
</dbReference>
<dbReference type="InterPro" id="IPR011989">
    <property type="entry name" value="ARM-like"/>
</dbReference>
<evidence type="ECO:0000313" key="8">
    <source>
        <dbReference type="EMBL" id="CAH1269548.1"/>
    </source>
</evidence>
<feature type="repeat" description="HEAT" evidence="2">
    <location>
        <begin position="1661"/>
        <end position="1690"/>
    </location>
</feature>
<dbReference type="InterPro" id="IPR045206">
    <property type="entry name" value="Maestro_heat-like_prot"/>
</dbReference>
<evidence type="ECO:0000259" key="4">
    <source>
        <dbReference type="Pfam" id="PF21047"/>
    </source>
</evidence>
<evidence type="ECO:0000256" key="3">
    <source>
        <dbReference type="SAM" id="MobiDB-lite"/>
    </source>
</evidence>
<reference evidence="8" key="1">
    <citation type="submission" date="2022-01" db="EMBL/GenBank/DDBJ databases">
        <authorList>
            <person name="Braso-Vives M."/>
        </authorList>
    </citation>
    <scope>NUCLEOTIDE SEQUENCE</scope>
</reference>
<evidence type="ECO:0000256" key="1">
    <source>
        <dbReference type="ARBA" id="ARBA00022737"/>
    </source>
</evidence>
<dbReference type="Pfam" id="PF21047">
    <property type="entry name" value="HEAT_Maestro"/>
    <property type="match status" value="1"/>
</dbReference>
<dbReference type="InterPro" id="IPR056282">
    <property type="entry name" value="MROH2B-like_N_HEAT"/>
</dbReference>
<dbReference type="Proteomes" id="UP000838412">
    <property type="component" value="Chromosome 7"/>
</dbReference>
<dbReference type="InterPro" id="IPR016024">
    <property type="entry name" value="ARM-type_fold"/>
</dbReference>
<gene>
    <name evidence="8" type="primary">MROH1</name>
    <name evidence="8" type="ORF">BLAG_LOCUS22161</name>
</gene>
<evidence type="ECO:0000259" key="5">
    <source>
        <dbReference type="Pfam" id="PF23210"/>
    </source>
</evidence>
<dbReference type="Pfam" id="PF23227">
    <property type="entry name" value="HEAT_MROH2B_C"/>
    <property type="match status" value="1"/>
</dbReference>